<keyword evidence="3" id="KW-1185">Reference proteome</keyword>
<dbReference type="PhylomeDB" id="M1W2M6"/>
<evidence type="ECO:0000313" key="2">
    <source>
        <dbReference type="EMBL" id="CCE31986.1"/>
    </source>
</evidence>
<evidence type="ECO:0000256" key="1">
    <source>
        <dbReference type="SAM" id="MobiDB-lite"/>
    </source>
</evidence>
<dbReference type="VEuPathDB" id="FungiDB:CPUR_05844"/>
<sequence length="168" mass="19042">MPEVLNPPLPSLKSGVPEANDARWPEVSEGIQDSALWAAAAPRRVEPPPPRRRRLDPQYQGMVGRNVNSILNLQGEQLLVPVDGKTGSEKAGQKRKRNAEASAKSRRNRGKNAIMAEQLQQTEKRLQEAQSTIQEAHSTIREKDELLRQKDEENKQLRQQCEKREPQK</sequence>
<dbReference type="EMBL" id="CAGA01000036">
    <property type="protein sequence ID" value="CCE31986.1"/>
    <property type="molecule type" value="Genomic_DNA"/>
</dbReference>
<name>M1W2M6_CLAP2</name>
<organism evidence="2 3">
    <name type="scientific">Claviceps purpurea (strain 20.1)</name>
    <name type="common">Ergot fungus</name>
    <name type="synonym">Sphacelia segetum</name>
    <dbReference type="NCBI Taxonomy" id="1111077"/>
    <lineage>
        <taxon>Eukaryota</taxon>
        <taxon>Fungi</taxon>
        <taxon>Dikarya</taxon>
        <taxon>Ascomycota</taxon>
        <taxon>Pezizomycotina</taxon>
        <taxon>Sordariomycetes</taxon>
        <taxon>Hypocreomycetidae</taxon>
        <taxon>Hypocreales</taxon>
        <taxon>Clavicipitaceae</taxon>
        <taxon>Claviceps</taxon>
    </lineage>
</organism>
<accession>M1W2M6</accession>
<gene>
    <name evidence="2" type="ORF">CPUR_05844</name>
</gene>
<dbReference type="HOGENOM" id="CLU_1586305_0_0_1"/>
<evidence type="ECO:0000313" key="3">
    <source>
        <dbReference type="Proteomes" id="UP000016801"/>
    </source>
</evidence>
<dbReference type="Proteomes" id="UP000016801">
    <property type="component" value="Unassembled WGS sequence"/>
</dbReference>
<reference evidence="2 3" key="1">
    <citation type="journal article" date="2013" name="PLoS Genet.">
        <title>Plant-symbiotic fungi as chemical engineers: Multi-genome analysis of the Clavicipitaceae reveals dynamics of alkaloid loci.</title>
        <authorList>
            <person name="Schardl C.L."/>
            <person name="Young C.A."/>
            <person name="Hesse U."/>
            <person name="Amyotte S.G."/>
            <person name="Andreeva K."/>
            <person name="Calie P.J."/>
            <person name="Fleetwood D.J."/>
            <person name="Haws D.C."/>
            <person name="Moore N."/>
            <person name="Oeser B."/>
            <person name="Panaccione D.G."/>
            <person name="Schweri K.K."/>
            <person name="Voisey C.R."/>
            <person name="Farman M.L."/>
            <person name="Jaromczyk J.W."/>
            <person name="Roe B.A."/>
            <person name="O'Sullivan D.M."/>
            <person name="Scott B."/>
            <person name="Tudzynski P."/>
            <person name="An Z."/>
            <person name="Arnaoudova E.G."/>
            <person name="Bullock C.T."/>
            <person name="Charlton N.D."/>
            <person name="Chen L."/>
            <person name="Cox M."/>
            <person name="Dinkins R.D."/>
            <person name="Florea S."/>
            <person name="Glenn A.E."/>
            <person name="Gordon A."/>
            <person name="Gueldener U."/>
            <person name="Harris D.R."/>
            <person name="Hollin W."/>
            <person name="Jaromczyk J."/>
            <person name="Johnson R.D."/>
            <person name="Khan A.K."/>
            <person name="Leistner E."/>
            <person name="Leuchtmann A."/>
            <person name="Li C."/>
            <person name="Liu J."/>
            <person name="Liu J."/>
            <person name="Liu M."/>
            <person name="Mace W."/>
            <person name="Machado C."/>
            <person name="Nagabhyru P."/>
            <person name="Pan J."/>
            <person name="Schmid J."/>
            <person name="Sugawara K."/>
            <person name="Steiner U."/>
            <person name="Takach J.E."/>
            <person name="Tanaka E."/>
            <person name="Webb J.S."/>
            <person name="Wilson E.V."/>
            <person name="Wiseman J.L."/>
            <person name="Yoshida R."/>
            <person name="Zeng Z."/>
        </authorList>
    </citation>
    <scope>NUCLEOTIDE SEQUENCE [LARGE SCALE GENOMIC DNA]</scope>
    <source>
        <strain evidence="2 3">20.1</strain>
    </source>
</reference>
<feature type="region of interest" description="Disordered" evidence="1">
    <location>
        <begin position="81"/>
        <end position="168"/>
    </location>
</feature>
<proteinExistence type="predicted"/>
<dbReference type="AlphaFoldDB" id="M1W2M6"/>
<feature type="compositionally biased region" description="Basic and acidic residues" evidence="1">
    <location>
        <begin position="138"/>
        <end position="168"/>
    </location>
</feature>
<comment type="caution">
    <text evidence="2">The sequence shown here is derived from an EMBL/GenBank/DDBJ whole genome shotgun (WGS) entry which is preliminary data.</text>
</comment>
<evidence type="ECO:0008006" key="4">
    <source>
        <dbReference type="Google" id="ProtNLM"/>
    </source>
</evidence>
<feature type="compositionally biased region" description="Polar residues" evidence="1">
    <location>
        <begin position="128"/>
        <end position="137"/>
    </location>
</feature>
<feature type="region of interest" description="Disordered" evidence="1">
    <location>
        <begin position="38"/>
        <end position="57"/>
    </location>
</feature>
<dbReference type="OrthoDB" id="10549324at2759"/>
<protein>
    <recommendedName>
        <fullName evidence="4">BZIP domain-containing protein</fullName>
    </recommendedName>
</protein>